<sequence length="62" mass="7349">MAKFTGTFVHLVEITYQFEVEADNQEEARKKIEDDPFEYLKSSEPYDEQGLDVKEIEFKETI</sequence>
<reference evidence="1 2" key="1">
    <citation type="submission" date="2018-05" db="EMBL/GenBank/DDBJ databases">
        <title>Reference genomes for bee gut microbiota database.</title>
        <authorList>
            <person name="Ellegaard K.M."/>
        </authorList>
    </citation>
    <scope>NUCLEOTIDE SEQUENCE [LARGE SCALE GENOMIC DNA]</scope>
    <source>
        <strain evidence="1 2">ESL0177</strain>
    </source>
</reference>
<accession>A0A2V4E263</accession>
<gene>
    <name evidence="1" type="ORF">DKK79_08475</name>
</gene>
<name>A0A2V4E263_9GAMM</name>
<protein>
    <submittedName>
        <fullName evidence="1">Uncharacterized protein</fullName>
    </submittedName>
</protein>
<dbReference type="Proteomes" id="UP000247483">
    <property type="component" value="Unassembled WGS sequence"/>
</dbReference>
<organism evidence="1 2">
    <name type="scientific">Gilliamella apicola</name>
    <dbReference type="NCBI Taxonomy" id="1196095"/>
    <lineage>
        <taxon>Bacteria</taxon>
        <taxon>Pseudomonadati</taxon>
        <taxon>Pseudomonadota</taxon>
        <taxon>Gammaproteobacteria</taxon>
        <taxon>Orbales</taxon>
        <taxon>Orbaceae</taxon>
        <taxon>Gilliamella</taxon>
    </lineage>
</organism>
<evidence type="ECO:0000313" key="2">
    <source>
        <dbReference type="Proteomes" id="UP000247483"/>
    </source>
</evidence>
<dbReference type="AlphaFoldDB" id="A0A2V4E263"/>
<dbReference type="EMBL" id="QGLP01000005">
    <property type="protein sequence ID" value="PXZ04384.1"/>
    <property type="molecule type" value="Genomic_DNA"/>
</dbReference>
<comment type="caution">
    <text evidence="1">The sequence shown here is derived from an EMBL/GenBank/DDBJ whole genome shotgun (WGS) entry which is preliminary data.</text>
</comment>
<proteinExistence type="predicted"/>
<dbReference type="RefSeq" id="WP_110423698.1">
    <property type="nucleotide sequence ID" value="NZ_QGLP01000005.1"/>
</dbReference>
<evidence type="ECO:0000313" key="1">
    <source>
        <dbReference type="EMBL" id="PXZ04384.1"/>
    </source>
</evidence>